<name>A0AAE0X1G8_9PEZI</name>
<accession>A0AAE0X1G8</accession>
<keyword evidence="3" id="KW-1185">Reference proteome</keyword>
<dbReference type="Proteomes" id="UP001270362">
    <property type="component" value="Unassembled WGS sequence"/>
</dbReference>
<evidence type="ECO:0000313" key="2">
    <source>
        <dbReference type="EMBL" id="KAK3682809.1"/>
    </source>
</evidence>
<feature type="region of interest" description="Disordered" evidence="1">
    <location>
        <begin position="1"/>
        <end position="26"/>
    </location>
</feature>
<proteinExistence type="predicted"/>
<evidence type="ECO:0000313" key="3">
    <source>
        <dbReference type="Proteomes" id="UP001270362"/>
    </source>
</evidence>
<evidence type="ECO:0000256" key="1">
    <source>
        <dbReference type="SAM" id="MobiDB-lite"/>
    </source>
</evidence>
<sequence>MPSQTGHCEKDDVPPPPYAEKGQMCQPRPDLKPEKPFYFCTIDHQVPHREHFEFHISSHHCDPAYHDPSRVKEAPWFVTTGLSINDMVDNLTLGVPWLENLDQCFNDWLEVVIHPVRYTKIHRRRLEVAFIVNKCNYEWRLAVNINMLSLENLIQVAGEKSPNTMNTLVTYDIFYVNFPKPTCKYIEYGDDAREPRNGHWYGATLGMKGVVLDEPELARVLD</sequence>
<organism evidence="2 3">
    <name type="scientific">Podospora appendiculata</name>
    <dbReference type="NCBI Taxonomy" id="314037"/>
    <lineage>
        <taxon>Eukaryota</taxon>
        <taxon>Fungi</taxon>
        <taxon>Dikarya</taxon>
        <taxon>Ascomycota</taxon>
        <taxon>Pezizomycotina</taxon>
        <taxon>Sordariomycetes</taxon>
        <taxon>Sordariomycetidae</taxon>
        <taxon>Sordariales</taxon>
        <taxon>Podosporaceae</taxon>
        <taxon>Podospora</taxon>
    </lineage>
</organism>
<dbReference type="AlphaFoldDB" id="A0AAE0X1G8"/>
<comment type="caution">
    <text evidence="2">The sequence shown here is derived from an EMBL/GenBank/DDBJ whole genome shotgun (WGS) entry which is preliminary data.</text>
</comment>
<reference evidence="2" key="2">
    <citation type="submission" date="2023-06" db="EMBL/GenBank/DDBJ databases">
        <authorList>
            <consortium name="Lawrence Berkeley National Laboratory"/>
            <person name="Haridas S."/>
            <person name="Hensen N."/>
            <person name="Bonometti L."/>
            <person name="Westerberg I."/>
            <person name="Brannstrom I.O."/>
            <person name="Guillou S."/>
            <person name="Cros-Aarteil S."/>
            <person name="Calhoun S."/>
            <person name="Kuo A."/>
            <person name="Mondo S."/>
            <person name="Pangilinan J."/>
            <person name="Riley R."/>
            <person name="Labutti K."/>
            <person name="Andreopoulos B."/>
            <person name="Lipzen A."/>
            <person name="Chen C."/>
            <person name="Yanf M."/>
            <person name="Daum C."/>
            <person name="Ng V."/>
            <person name="Clum A."/>
            <person name="Steindorff A."/>
            <person name="Ohm R."/>
            <person name="Martin F."/>
            <person name="Silar P."/>
            <person name="Natvig D."/>
            <person name="Lalanne C."/>
            <person name="Gautier V."/>
            <person name="Ament-Velasquez S.L."/>
            <person name="Kruys A."/>
            <person name="Hutchinson M.I."/>
            <person name="Powell A.J."/>
            <person name="Barry K."/>
            <person name="Miller A.N."/>
            <person name="Grigoriev I.V."/>
            <person name="Debuchy R."/>
            <person name="Gladieux P."/>
            <person name="Thoren M.H."/>
            <person name="Johannesson H."/>
        </authorList>
    </citation>
    <scope>NUCLEOTIDE SEQUENCE</scope>
    <source>
        <strain evidence="2">CBS 314.62</strain>
    </source>
</reference>
<reference evidence="2" key="1">
    <citation type="journal article" date="2023" name="Mol. Phylogenet. Evol.">
        <title>Genome-scale phylogeny and comparative genomics of the fungal order Sordariales.</title>
        <authorList>
            <person name="Hensen N."/>
            <person name="Bonometti L."/>
            <person name="Westerberg I."/>
            <person name="Brannstrom I.O."/>
            <person name="Guillou S."/>
            <person name="Cros-Aarteil S."/>
            <person name="Calhoun S."/>
            <person name="Haridas S."/>
            <person name="Kuo A."/>
            <person name="Mondo S."/>
            <person name="Pangilinan J."/>
            <person name="Riley R."/>
            <person name="LaButti K."/>
            <person name="Andreopoulos B."/>
            <person name="Lipzen A."/>
            <person name="Chen C."/>
            <person name="Yan M."/>
            <person name="Daum C."/>
            <person name="Ng V."/>
            <person name="Clum A."/>
            <person name="Steindorff A."/>
            <person name="Ohm R.A."/>
            <person name="Martin F."/>
            <person name="Silar P."/>
            <person name="Natvig D.O."/>
            <person name="Lalanne C."/>
            <person name="Gautier V."/>
            <person name="Ament-Velasquez S.L."/>
            <person name="Kruys A."/>
            <person name="Hutchinson M.I."/>
            <person name="Powell A.J."/>
            <person name="Barry K."/>
            <person name="Miller A.N."/>
            <person name="Grigoriev I.V."/>
            <person name="Debuchy R."/>
            <person name="Gladieux P."/>
            <person name="Hiltunen Thoren M."/>
            <person name="Johannesson H."/>
        </authorList>
    </citation>
    <scope>NUCLEOTIDE SEQUENCE</scope>
    <source>
        <strain evidence="2">CBS 314.62</strain>
    </source>
</reference>
<gene>
    <name evidence="2" type="ORF">B0T22DRAFT_484831</name>
</gene>
<protein>
    <submittedName>
        <fullName evidence="2">Uncharacterized protein</fullName>
    </submittedName>
</protein>
<dbReference type="EMBL" id="JAULSO010000005">
    <property type="protein sequence ID" value="KAK3682809.1"/>
    <property type="molecule type" value="Genomic_DNA"/>
</dbReference>